<name>A0ABV9A1M6_9ACTN</name>
<accession>A0ABV9A1M6</accession>
<dbReference type="Gene3D" id="2.40.50.140">
    <property type="entry name" value="Nucleic acid-binding proteins"/>
    <property type="match status" value="1"/>
</dbReference>
<dbReference type="Proteomes" id="UP001595997">
    <property type="component" value="Unassembled WGS sequence"/>
</dbReference>
<feature type="compositionally biased region" description="Low complexity" evidence="3">
    <location>
        <begin position="140"/>
        <end position="152"/>
    </location>
</feature>
<keyword evidence="1 2" id="KW-0238">DNA-binding</keyword>
<dbReference type="Pfam" id="PF00436">
    <property type="entry name" value="SSB"/>
    <property type="match status" value="1"/>
</dbReference>
<organism evidence="4 5">
    <name type="scientific">Streptomyces ovatisporus</name>
    <dbReference type="NCBI Taxonomy" id="1128682"/>
    <lineage>
        <taxon>Bacteria</taxon>
        <taxon>Bacillati</taxon>
        <taxon>Actinomycetota</taxon>
        <taxon>Actinomycetes</taxon>
        <taxon>Kitasatosporales</taxon>
        <taxon>Streptomycetaceae</taxon>
        <taxon>Streptomyces</taxon>
    </lineage>
</organism>
<evidence type="ECO:0000256" key="3">
    <source>
        <dbReference type="SAM" id="MobiDB-lite"/>
    </source>
</evidence>
<dbReference type="RefSeq" id="WP_386442430.1">
    <property type="nucleotide sequence ID" value="NZ_JBHSFH010000003.1"/>
</dbReference>
<keyword evidence="5" id="KW-1185">Reference proteome</keyword>
<proteinExistence type="predicted"/>
<dbReference type="InterPro" id="IPR000424">
    <property type="entry name" value="Primosome_PriB/ssb"/>
</dbReference>
<evidence type="ECO:0000313" key="4">
    <source>
        <dbReference type="EMBL" id="MFC4493352.1"/>
    </source>
</evidence>
<sequence length="159" mass="16361">MNESQVTVVGNVATPVDFRTSAAGVPTVRFRLASTVRRYDQKSGGWADAFTNFYTVWAWRALAANLASSVTVGEPLVVTGQLRIRQTERDGRQYVSAELTASAVGHDLSRGTSAFVRVAPARPGLTGAPSSNGGAGRGSSGAVAGAGVEASVPRQGAAP</sequence>
<dbReference type="InterPro" id="IPR012340">
    <property type="entry name" value="NA-bd_OB-fold"/>
</dbReference>
<dbReference type="GO" id="GO:0003677">
    <property type="term" value="F:DNA binding"/>
    <property type="evidence" value="ECO:0007669"/>
    <property type="project" value="UniProtKB-KW"/>
</dbReference>
<evidence type="ECO:0000313" key="5">
    <source>
        <dbReference type="Proteomes" id="UP001595997"/>
    </source>
</evidence>
<dbReference type="EMBL" id="JBHSFH010000003">
    <property type="protein sequence ID" value="MFC4493352.1"/>
    <property type="molecule type" value="Genomic_DNA"/>
</dbReference>
<dbReference type="PROSITE" id="PS50935">
    <property type="entry name" value="SSB"/>
    <property type="match status" value="1"/>
</dbReference>
<dbReference type="CDD" id="cd04496">
    <property type="entry name" value="SSB_OBF"/>
    <property type="match status" value="1"/>
</dbReference>
<comment type="caution">
    <text evidence="4">The sequence shown here is derived from an EMBL/GenBank/DDBJ whole genome shotgun (WGS) entry which is preliminary data.</text>
</comment>
<evidence type="ECO:0000256" key="2">
    <source>
        <dbReference type="PROSITE-ProRule" id="PRU00252"/>
    </source>
</evidence>
<dbReference type="SUPFAM" id="SSF50249">
    <property type="entry name" value="Nucleic acid-binding proteins"/>
    <property type="match status" value="1"/>
</dbReference>
<reference evidence="5" key="1">
    <citation type="journal article" date="2019" name="Int. J. Syst. Evol. Microbiol.">
        <title>The Global Catalogue of Microorganisms (GCM) 10K type strain sequencing project: providing services to taxonomists for standard genome sequencing and annotation.</title>
        <authorList>
            <consortium name="The Broad Institute Genomics Platform"/>
            <consortium name="The Broad Institute Genome Sequencing Center for Infectious Disease"/>
            <person name="Wu L."/>
            <person name="Ma J."/>
        </authorList>
    </citation>
    <scope>NUCLEOTIDE SEQUENCE [LARGE SCALE GENOMIC DNA]</scope>
    <source>
        <strain evidence="5">CGMCC 4.7357</strain>
    </source>
</reference>
<gene>
    <name evidence="4" type="ORF">ACFPA8_04285</name>
</gene>
<evidence type="ECO:0000256" key="1">
    <source>
        <dbReference type="ARBA" id="ARBA00023125"/>
    </source>
</evidence>
<feature type="region of interest" description="Disordered" evidence="3">
    <location>
        <begin position="122"/>
        <end position="159"/>
    </location>
</feature>
<protein>
    <submittedName>
        <fullName evidence="4">Single-stranded DNA-binding protein</fullName>
    </submittedName>
</protein>